<dbReference type="SUPFAM" id="SSF46785">
    <property type="entry name" value="Winged helix' DNA-binding domain"/>
    <property type="match status" value="1"/>
</dbReference>
<sequence length="245" mass="27782">MVDLVGIIKNLGLTTKAARVYLAALELGEASVQELAAKAKIKRTTLYYILEELIETGVLISTKTGKRVRYVPEEPATLLKNARGKIADFEESLVLLEEKAAYIRRKPRVYFLYGASGFKQVWDMILGAKHKEYRILTEGENFLEYAKEKYIIQEIIAKKKKLGISSRQLITPSEYAKKIIAKDATENRVSKLLPPGYALPFTEIIGEGLVAFISPRFNNMIFIVENDAFAKTRKSVFDLLWNSIR</sequence>
<dbReference type="PANTHER" id="PTHR34293">
    <property type="entry name" value="HTH-TYPE TRANSCRIPTIONAL REGULATOR TRMBL2"/>
    <property type="match status" value="1"/>
</dbReference>
<gene>
    <name evidence="2" type="ORF">A3C16_00410</name>
</gene>
<dbReference type="InterPro" id="IPR002831">
    <property type="entry name" value="Tscrpt_reg_TrmB_N"/>
</dbReference>
<evidence type="ECO:0000313" key="3">
    <source>
        <dbReference type="Proteomes" id="UP000177811"/>
    </source>
</evidence>
<dbReference type="PANTHER" id="PTHR34293:SF1">
    <property type="entry name" value="HTH-TYPE TRANSCRIPTIONAL REGULATOR TRMBL2"/>
    <property type="match status" value="1"/>
</dbReference>
<comment type="caution">
    <text evidence="2">The sequence shown here is derived from an EMBL/GenBank/DDBJ whole genome shotgun (WGS) entry which is preliminary data.</text>
</comment>
<feature type="domain" description="Transcription regulator TrmB N-terminal" evidence="1">
    <location>
        <begin position="9"/>
        <end position="75"/>
    </location>
</feature>
<evidence type="ECO:0000313" key="2">
    <source>
        <dbReference type="EMBL" id="OHA01586.1"/>
    </source>
</evidence>
<dbReference type="Gene3D" id="1.10.10.10">
    <property type="entry name" value="Winged helix-like DNA-binding domain superfamily/Winged helix DNA-binding domain"/>
    <property type="match status" value="1"/>
</dbReference>
<dbReference type="InterPro" id="IPR051797">
    <property type="entry name" value="TrmB-like"/>
</dbReference>
<accession>A0A1G2KQ90</accession>
<reference evidence="2 3" key="1">
    <citation type="journal article" date="2016" name="Nat. Commun.">
        <title>Thousands of microbial genomes shed light on interconnected biogeochemical processes in an aquifer system.</title>
        <authorList>
            <person name="Anantharaman K."/>
            <person name="Brown C.T."/>
            <person name="Hug L.A."/>
            <person name="Sharon I."/>
            <person name="Castelle C.J."/>
            <person name="Probst A.J."/>
            <person name="Thomas B.C."/>
            <person name="Singh A."/>
            <person name="Wilkins M.J."/>
            <person name="Karaoz U."/>
            <person name="Brodie E.L."/>
            <person name="Williams K.H."/>
            <person name="Hubbard S.S."/>
            <person name="Banfield J.F."/>
        </authorList>
    </citation>
    <scope>NUCLEOTIDE SEQUENCE [LARGE SCALE GENOMIC DNA]</scope>
</reference>
<proteinExistence type="predicted"/>
<protein>
    <recommendedName>
        <fullName evidence="1">Transcription regulator TrmB N-terminal domain-containing protein</fullName>
    </recommendedName>
</protein>
<dbReference type="Pfam" id="PF01978">
    <property type="entry name" value="TrmB"/>
    <property type="match status" value="1"/>
</dbReference>
<dbReference type="CDD" id="cd00090">
    <property type="entry name" value="HTH_ARSR"/>
    <property type="match status" value="1"/>
</dbReference>
<dbReference type="InterPro" id="IPR011991">
    <property type="entry name" value="ArsR-like_HTH"/>
</dbReference>
<dbReference type="Proteomes" id="UP000177811">
    <property type="component" value="Unassembled WGS sequence"/>
</dbReference>
<dbReference type="InterPro" id="IPR036388">
    <property type="entry name" value="WH-like_DNA-bd_sf"/>
</dbReference>
<dbReference type="EMBL" id="MHQL01000059">
    <property type="protein sequence ID" value="OHA01586.1"/>
    <property type="molecule type" value="Genomic_DNA"/>
</dbReference>
<name>A0A1G2KQ90_9BACT</name>
<dbReference type="AlphaFoldDB" id="A0A1G2KQ90"/>
<organism evidence="2 3">
    <name type="scientific">Candidatus Sungbacteria bacterium RIFCSPHIGHO2_02_FULL_51_29</name>
    <dbReference type="NCBI Taxonomy" id="1802273"/>
    <lineage>
        <taxon>Bacteria</taxon>
        <taxon>Candidatus Sungiibacteriota</taxon>
    </lineage>
</organism>
<dbReference type="InterPro" id="IPR036390">
    <property type="entry name" value="WH_DNA-bd_sf"/>
</dbReference>
<evidence type="ECO:0000259" key="1">
    <source>
        <dbReference type="Pfam" id="PF01978"/>
    </source>
</evidence>